<comment type="caution">
    <text evidence="1">The sequence shown here is derived from an EMBL/GenBank/DDBJ whole genome shotgun (WGS) entry which is preliminary data.</text>
</comment>
<dbReference type="EMBL" id="SNXS01000001">
    <property type="protein sequence ID" value="TDP74748.1"/>
    <property type="molecule type" value="Genomic_DNA"/>
</dbReference>
<accession>A0A4V6PV81</accession>
<organism evidence="1 2">
    <name type="scientific">Roseateles toxinivorans</name>
    <dbReference type="NCBI Taxonomy" id="270368"/>
    <lineage>
        <taxon>Bacteria</taxon>
        <taxon>Pseudomonadati</taxon>
        <taxon>Pseudomonadota</taxon>
        <taxon>Betaproteobacteria</taxon>
        <taxon>Burkholderiales</taxon>
        <taxon>Sphaerotilaceae</taxon>
        <taxon>Roseateles</taxon>
    </lineage>
</organism>
<keyword evidence="2" id="KW-1185">Reference proteome</keyword>
<sequence length="444" mass="50093">MTGGASAWNLRGKTVADPDLEKSAYIVFAEFCSATMIQINEIKEFLPKLGRQVSVFHLSDRRARELAGAMGVNLLLWNHARGADLLCGRTGKRVFLDQLRYCPLCLAQGQHSTLFQLTQVTKCPIHIELLRTGCPHCRDPISTNVLDVARNHLHCGACGRNLAPGVTHGSLQQHLAHPSAKLFAPLRKAIGRGPQARDLRSDLNWDKRPDEVVASPILTRLHHVHSVWGDDAGTSDFLKLEAEYIRVDVDVEGDIEHSRQQSIIFLAMQYTFEGLASRLRRIVELGDIPQGILTRGRVDEQVSAVTAAFWQAALVARVDQVLCGSSPILLGWQPWFSRWLPAHIDAKLCVLSRAVRMLFVRCLIRMVRLRYGVQVAWHSPPDWFLFLPPWRLVASTDPRYLDLQIRRVVAEHMLERLVLRYREHQLLTMPTGASPLELIAERPV</sequence>
<name>A0A4V6PV81_9BURK</name>
<reference evidence="1 2" key="1">
    <citation type="submission" date="2019-03" db="EMBL/GenBank/DDBJ databases">
        <title>Genomic Encyclopedia of Type Strains, Phase IV (KMG-IV): sequencing the most valuable type-strain genomes for metagenomic binning, comparative biology and taxonomic classification.</title>
        <authorList>
            <person name="Goeker M."/>
        </authorList>
    </citation>
    <scope>NUCLEOTIDE SEQUENCE [LARGE SCALE GENOMIC DNA]</scope>
    <source>
        <strain evidence="1 2">DSM 16998</strain>
    </source>
</reference>
<evidence type="ECO:0000313" key="2">
    <source>
        <dbReference type="Proteomes" id="UP000295361"/>
    </source>
</evidence>
<dbReference type="AlphaFoldDB" id="A0A4V6PV81"/>
<dbReference type="RefSeq" id="WP_133699355.1">
    <property type="nucleotide sequence ID" value="NZ_SNXS01000001.1"/>
</dbReference>
<evidence type="ECO:0000313" key="1">
    <source>
        <dbReference type="EMBL" id="TDP74748.1"/>
    </source>
</evidence>
<gene>
    <name evidence="1" type="ORF">DES47_101814</name>
</gene>
<proteinExistence type="predicted"/>
<evidence type="ECO:0008006" key="3">
    <source>
        <dbReference type="Google" id="ProtNLM"/>
    </source>
</evidence>
<dbReference type="OrthoDB" id="9115345at2"/>
<dbReference type="InParanoid" id="A0A4V6PV81"/>
<dbReference type="Proteomes" id="UP000295361">
    <property type="component" value="Unassembled WGS sequence"/>
</dbReference>
<protein>
    <recommendedName>
        <fullName evidence="3">TniQ protein</fullName>
    </recommendedName>
</protein>